<name>A0A1V4T066_9CLOT</name>
<protein>
    <recommendedName>
        <fullName evidence="1">HMA domain-containing protein</fullName>
    </recommendedName>
</protein>
<evidence type="ECO:0000259" key="1">
    <source>
        <dbReference type="Pfam" id="PF00403"/>
    </source>
</evidence>
<dbReference type="EMBL" id="LTAY01000020">
    <property type="protein sequence ID" value="OPX49928.1"/>
    <property type="molecule type" value="Genomic_DNA"/>
</dbReference>
<dbReference type="InterPro" id="IPR006121">
    <property type="entry name" value="HMA_dom"/>
</dbReference>
<feature type="domain" description="HMA" evidence="1">
    <location>
        <begin position="46"/>
        <end position="83"/>
    </location>
</feature>
<evidence type="ECO:0000313" key="3">
    <source>
        <dbReference type="Proteomes" id="UP000191448"/>
    </source>
</evidence>
<reference evidence="2 3" key="1">
    <citation type="submission" date="2016-02" db="EMBL/GenBank/DDBJ databases">
        <title>Genome sequence of Clostridium thermobutyricum DSM 4928.</title>
        <authorList>
            <person name="Poehlein A."/>
            <person name="Daniel R."/>
        </authorList>
    </citation>
    <scope>NUCLEOTIDE SEQUENCE [LARGE SCALE GENOMIC DNA]</scope>
    <source>
        <strain evidence="2 3">DSM 4928</strain>
    </source>
</reference>
<organism evidence="2 3">
    <name type="scientific">Clostridium thermobutyricum DSM 4928</name>
    <dbReference type="NCBI Taxonomy" id="1121339"/>
    <lineage>
        <taxon>Bacteria</taxon>
        <taxon>Bacillati</taxon>
        <taxon>Bacillota</taxon>
        <taxon>Clostridia</taxon>
        <taxon>Eubacteriales</taxon>
        <taxon>Clostridiaceae</taxon>
        <taxon>Clostridium</taxon>
    </lineage>
</organism>
<dbReference type="SUPFAM" id="SSF55008">
    <property type="entry name" value="HMA, heavy metal-associated domain"/>
    <property type="match status" value="1"/>
</dbReference>
<evidence type="ECO:0000313" key="2">
    <source>
        <dbReference type="EMBL" id="OPX49928.1"/>
    </source>
</evidence>
<dbReference type="Proteomes" id="UP000191448">
    <property type="component" value="Unassembled WGS sequence"/>
</dbReference>
<dbReference type="Pfam" id="PF00403">
    <property type="entry name" value="HMA"/>
    <property type="match status" value="1"/>
</dbReference>
<dbReference type="Gene3D" id="3.30.70.100">
    <property type="match status" value="1"/>
</dbReference>
<dbReference type="GO" id="GO:0046872">
    <property type="term" value="F:metal ion binding"/>
    <property type="evidence" value="ECO:0007669"/>
    <property type="project" value="InterPro"/>
</dbReference>
<sequence length="124" mass="14502">MFKKFIISQLSKIKVASKEKEKIIFKVSSLKLIPAEYKEYERFLFQALEKLNGIKDVKVDMENGKIVVIYDSAIVKEEKVLKWAEVVKKVGINNYDLIEKYGEKNLDFVVKTIEKQLDDELKNI</sequence>
<gene>
    <name evidence="2" type="ORF">CLTHE_04080</name>
</gene>
<dbReference type="OrthoDB" id="2053977at2"/>
<dbReference type="RefSeq" id="WP_080021775.1">
    <property type="nucleotide sequence ID" value="NZ_LTAY01000020.1"/>
</dbReference>
<dbReference type="AlphaFoldDB" id="A0A1V4T066"/>
<dbReference type="InterPro" id="IPR036163">
    <property type="entry name" value="HMA_dom_sf"/>
</dbReference>
<proteinExistence type="predicted"/>
<accession>A0A1V4T066</accession>
<comment type="caution">
    <text evidence="2">The sequence shown here is derived from an EMBL/GenBank/DDBJ whole genome shotgun (WGS) entry which is preliminary data.</text>
</comment>